<feature type="chain" id="PRO_5042264840" evidence="2">
    <location>
        <begin position="18"/>
        <end position="1222"/>
    </location>
</feature>
<accession>A0AAE3VDD3</accession>
<evidence type="ECO:0000256" key="1">
    <source>
        <dbReference type="SAM" id="MobiDB-lite"/>
    </source>
</evidence>
<evidence type="ECO:0000313" key="4">
    <source>
        <dbReference type="Proteomes" id="UP001238163"/>
    </source>
</evidence>
<keyword evidence="2" id="KW-0732">Signal</keyword>
<name>A0AAE3VDD3_9BACT</name>
<gene>
    <name evidence="3" type="ORF">J3R75_000355</name>
</gene>
<proteinExistence type="predicted"/>
<evidence type="ECO:0000256" key="2">
    <source>
        <dbReference type="SAM" id="SignalP"/>
    </source>
</evidence>
<organism evidence="3 4">
    <name type="scientific">Oligosphaera ethanolica</name>
    <dbReference type="NCBI Taxonomy" id="760260"/>
    <lineage>
        <taxon>Bacteria</taxon>
        <taxon>Pseudomonadati</taxon>
        <taxon>Lentisphaerota</taxon>
        <taxon>Oligosphaeria</taxon>
        <taxon>Oligosphaerales</taxon>
        <taxon>Oligosphaeraceae</taxon>
        <taxon>Oligosphaera</taxon>
    </lineage>
</organism>
<keyword evidence="4" id="KW-1185">Reference proteome</keyword>
<protein>
    <submittedName>
        <fullName evidence="3">Uncharacterized protein</fullName>
    </submittedName>
</protein>
<feature type="region of interest" description="Disordered" evidence="1">
    <location>
        <begin position="1196"/>
        <end position="1222"/>
    </location>
</feature>
<feature type="signal peptide" evidence="2">
    <location>
        <begin position="1"/>
        <end position="17"/>
    </location>
</feature>
<dbReference type="EMBL" id="JAUSVL010000001">
    <property type="protein sequence ID" value="MDQ0288248.1"/>
    <property type="molecule type" value="Genomic_DNA"/>
</dbReference>
<comment type="caution">
    <text evidence="3">The sequence shown here is derived from an EMBL/GenBank/DDBJ whole genome shotgun (WGS) entry which is preliminary data.</text>
</comment>
<reference evidence="3" key="1">
    <citation type="submission" date="2023-07" db="EMBL/GenBank/DDBJ databases">
        <title>Genomic Encyclopedia of Type Strains, Phase IV (KMG-IV): sequencing the most valuable type-strain genomes for metagenomic binning, comparative biology and taxonomic classification.</title>
        <authorList>
            <person name="Goeker M."/>
        </authorList>
    </citation>
    <scope>NUCLEOTIDE SEQUENCE</scope>
    <source>
        <strain evidence="3">DSM 24202</strain>
    </source>
</reference>
<evidence type="ECO:0000313" key="3">
    <source>
        <dbReference type="EMBL" id="MDQ0288248.1"/>
    </source>
</evidence>
<dbReference type="RefSeq" id="WP_307259556.1">
    <property type="nucleotide sequence ID" value="NZ_JAUSVL010000001.1"/>
</dbReference>
<sequence length="1222" mass="135059">MKCACLALLLITGATIAADLPFAPYQAEHLPTAELTPIHRGFRLSFNNQEGKDNYAIAIASTGGMIVPAQHKLVMKLRGHAKNKNTSVAVHILTAQDGSDKLVTHYSKSVSGDGTDDRTLILGLDSDFHLADAQWDLRQIKIHLNGRENPNGFSALDVRDLRIAAPDELGVTGDFVVIPTPEQIPPRNRPAPAPAALPSPGLPKPVTVFFDLDNEDVDAFITLKQSGVQPPERNHHDGFRGYLLKGAEGLVELVAKPDLAEVVVYSRAAAAPDVAHVHHGKKLLVYGQVADADVLAKLPLSWQRRDGDDYVERLPLLATPAGQELLADATLSPSAFARYFDLTPASDARRLIDFADQSPCVLRSADTMYVAAGIGTGIIPDGQFYDRFLLQAILYLARGKDALALLENRSQALRDQQQRSARALVSRVATAAGIPANQHDAYRVGMSKDNFGRFGYSVGEGLTVANISSNTMVSNGRQNYLLTVPEQEGQRALAVTAIDWVGKTYRITCGSLSYDLQFSLLTPYIRYGFASNQQALMLPENLATHAVVITAKGARHCHIAQQDVLYDRQRDGDLAQPWLLLFRNGDCRPLHVVFSHQPQAITATVRDGAIEDIRFHGTPDQPLGDILCGWPWGAKDVNAAPWVDTLPTDTLTRLDLFTPIAVNYPTGCDEIFRIDPQSQRVHIVQMTRFHPIATAWNSAPRDLAVMPPLMAFAAEENLLVHPESPLQDLDLPSKYGPGKAVMDSAVLRYAIDLPVARDIILPDIDTADPWREQFNALFAGGVRWSWGGGAPANNVSPALPGGGRGGDNISPFTWQFGLTTSLQGYHLLTQENRAKLRQRVQRRFIEPLDLFQYKNHARHRREPFSGLEYPVTFRSTYALGVNYADGFGTSYQYGDVNEACSIITWLGEQLADRCGLRPLVETNWAYFKYVMRHQMVIDDWAYHAGSCREDGAGAWIDMLNGEYAGMLSYARLAAIAGDQPAHEHALYRAAKKAVPTIARLRFHRYLGEPVPFGDPKRSLAVVTGFNEFAGAQSYRLPLRLNSNIIWAMDLFDFSQGAPGSLYRLYDRYAKPELLAYMRAYTIPAFTSPDGFQAGFRYLQPLAWFQADNDQLNQWTDELFSRLSDQSAKDWPGITVPYPVGLVMARKYHAPVLEQCQCLQLTEATYDVQLRQLKLSIQADAQSRAIIPTPKTLSVNGRSHTVPVTDTMPLPLQPGPNTIQAQY</sequence>
<dbReference type="AlphaFoldDB" id="A0AAE3VDD3"/>
<dbReference type="Proteomes" id="UP001238163">
    <property type="component" value="Unassembled WGS sequence"/>
</dbReference>